<evidence type="ECO:0000313" key="2">
    <source>
        <dbReference type="Proteomes" id="UP001310692"/>
    </source>
</evidence>
<evidence type="ECO:0008006" key="3">
    <source>
        <dbReference type="Google" id="ProtNLM"/>
    </source>
</evidence>
<keyword evidence="2" id="KW-1185">Reference proteome</keyword>
<organism evidence="1 2">
    <name type="scientific">Hyphobacterium marinum</name>
    <dbReference type="NCBI Taxonomy" id="3116574"/>
    <lineage>
        <taxon>Bacteria</taxon>
        <taxon>Pseudomonadati</taxon>
        <taxon>Pseudomonadota</taxon>
        <taxon>Alphaproteobacteria</taxon>
        <taxon>Maricaulales</taxon>
        <taxon>Maricaulaceae</taxon>
        <taxon>Hyphobacterium</taxon>
    </lineage>
</organism>
<evidence type="ECO:0000313" key="1">
    <source>
        <dbReference type="EMBL" id="MEE2566559.1"/>
    </source>
</evidence>
<reference evidence="1 2" key="1">
    <citation type="submission" date="2024-01" db="EMBL/GenBank/DDBJ databases">
        <title>Hyphobacterium bacterium isolated from marine sediment.</title>
        <authorList>
            <person name="Zhao S."/>
        </authorList>
    </citation>
    <scope>NUCLEOTIDE SEQUENCE [LARGE SCALE GENOMIC DNA]</scope>
    <source>
        <strain evidence="1 2">Y60-23</strain>
    </source>
</reference>
<proteinExistence type="predicted"/>
<sequence>MLFDTPPPPAPEPVEYLMTPAHIEALHGCINAIGERLHGFLDDFHDGGWWVRIYENDQDGWISFIPYDPATGMRGGDMTCEFDRETGEITGEVMFGR</sequence>
<gene>
    <name evidence="1" type="ORF">V0U35_07675</name>
</gene>
<dbReference type="RefSeq" id="WP_330196097.1">
    <property type="nucleotide sequence ID" value="NZ_JAZDRO010000002.1"/>
</dbReference>
<dbReference type="Proteomes" id="UP001310692">
    <property type="component" value="Unassembled WGS sequence"/>
</dbReference>
<dbReference type="EMBL" id="JAZDRO010000002">
    <property type="protein sequence ID" value="MEE2566559.1"/>
    <property type="molecule type" value="Genomic_DNA"/>
</dbReference>
<accession>A0ABU7LYE2</accession>
<comment type="caution">
    <text evidence="1">The sequence shown here is derived from an EMBL/GenBank/DDBJ whole genome shotgun (WGS) entry which is preliminary data.</text>
</comment>
<protein>
    <recommendedName>
        <fullName evidence="3">PepSY domain-containing protein</fullName>
    </recommendedName>
</protein>
<name>A0ABU7LYE2_9PROT</name>